<protein>
    <submittedName>
        <fullName evidence="1">Uncharacterized protein</fullName>
    </submittedName>
</protein>
<dbReference type="EMBL" id="MN988525">
    <property type="protein sequence ID" value="QIG72582.1"/>
    <property type="molecule type" value="Genomic_DNA"/>
</dbReference>
<organism evidence="1 2">
    <name type="scientific">Rhizobium phage RHph_Y65</name>
    <dbReference type="NCBI Taxonomy" id="2509785"/>
    <lineage>
        <taxon>Viruses</taxon>
        <taxon>Duplodnaviria</taxon>
        <taxon>Heunggongvirae</taxon>
        <taxon>Uroviricota</taxon>
        <taxon>Caudoviricetes</taxon>
        <taxon>Kleczkowskaviridae</taxon>
        <taxon>Cuauhnahuacvirus</taxon>
        <taxon>Cuauhnahuacvirus Y65</taxon>
    </lineage>
</organism>
<keyword evidence="2" id="KW-1185">Reference proteome</keyword>
<sequence length="64" mass="7349">MMQAKLPYDLVIDNDTMWFAGDDVKFECHVWSDGSMSIMIHRGTESVLLHFDNISEAEKSGWNV</sequence>
<reference evidence="1 2" key="1">
    <citation type="submission" date="2020-01" db="EMBL/GenBank/DDBJ databases">
        <title>Patterns of diversity and host range of bacteriophage communities associated with bean-nodulatin bacteria.</title>
        <authorList>
            <person name="Vann Cauwenberghe J."/>
            <person name="Santamaria R.I."/>
            <person name="Bustos P."/>
            <person name="Juarez S."/>
            <person name="Gonzalez V."/>
        </authorList>
    </citation>
    <scope>NUCLEOTIDE SEQUENCE [LARGE SCALE GENOMIC DNA]</scope>
    <source>
        <strain evidence="2">RHph</strain>
    </source>
</reference>
<evidence type="ECO:0000313" key="2">
    <source>
        <dbReference type="Proteomes" id="UP000655883"/>
    </source>
</evidence>
<name>A0A7S5R7K9_9CAUD</name>
<dbReference type="Proteomes" id="UP000655883">
    <property type="component" value="Segment"/>
</dbReference>
<evidence type="ECO:0000313" key="1">
    <source>
        <dbReference type="EMBL" id="QIG72582.1"/>
    </source>
</evidence>
<gene>
    <name evidence="1" type="ORF">EVB97_024</name>
</gene>
<accession>A0A7S5R7K9</accession>
<proteinExistence type="predicted"/>